<dbReference type="PRINTS" id="PR00759">
    <property type="entry name" value="BASICPTASE"/>
</dbReference>
<dbReference type="PANTHER" id="PTHR10083">
    <property type="entry name" value="KUNITZ-TYPE PROTEASE INHIBITOR-RELATED"/>
    <property type="match status" value="1"/>
</dbReference>
<dbReference type="PROSITE" id="PS50279">
    <property type="entry name" value="BPTI_KUNITZ_2"/>
    <property type="match status" value="1"/>
</dbReference>
<evidence type="ECO:0000256" key="1">
    <source>
        <dbReference type="ARBA" id="ARBA00023157"/>
    </source>
</evidence>
<keyword evidence="2" id="KW-0732">Signal</keyword>
<dbReference type="Proteomes" id="UP000321570">
    <property type="component" value="Unassembled WGS sequence"/>
</dbReference>
<evidence type="ECO:0000313" key="4">
    <source>
        <dbReference type="EMBL" id="VUZ49584.1"/>
    </source>
</evidence>
<dbReference type="InterPro" id="IPR020901">
    <property type="entry name" value="Prtase_inh_Kunz-CS"/>
</dbReference>
<dbReference type="GO" id="GO:0005615">
    <property type="term" value="C:extracellular space"/>
    <property type="evidence" value="ECO:0007669"/>
    <property type="project" value="TreeGrafter"/>
</dbReference>
<evidence type="ECO:0000256" key="2">
    <source>
        <dbReference type="SAM" id="SignalP"/>
    </source>
</evidence>
<accession>A0A564YSQ4</accession>
<dbReference type="SUPFAM" id="SSF57362">
    <property type="entry name" value="BPTI-like"/>
    <property type="match status" value="1"/>
</dbReference>
<protein>
    <recommendedName>
        <fullName evidence="3">BPTI/Kunitz inhibitor domain-containing protein</fullName>
    </recommendedName>
</protein>
<name>A0A564YSQ4_HYMDI</name>
<evidence type="ECO:0000259" key="3">
    <source>
        <dbReference type="PROSITE" id="PS50279"/>
    </source>
</evidence>
<dbReference type="InterPro" id="IPR050098">
    <property type="entry name" value="TFPI/VKTCI-like"/>
</dbReference>
<dbReference type="InterPro" id="IPR002223">
    <property type="entry name" value="Kunitz_BPTI"/>
</dbReference>
<dbReference type="FunFam" id="4.10.410.10:FF:000020">
    <property type="entry name" value="Collagen, type VI, alpha 3"/>
    <property type="match status" value="1"/>
</dbReference>
<feature type="domain" description="BPTI/Kunitz inhibitor" evidence="3">
    <location>
        <begin position="34"/>
        <end position="84"/>
    </location>
</feature>
<dbReference type="SMART" id="SM00131">
    <property type="entry name" value="KU"/>
    <property type="match status" value="1"/>
</dbReference>
<organism evidence="4 5">
    <name type="scientific">Hymenolepis diminuta</name>
    <name type="common">Rat tapeworm</name>
    <dbReference type="NCBI Taxonomy" id="6216"/>
    <lineage>
        <taxon>Eukaryota</taxon>
        <taxon>Metazoa</taxon>
        <taxon>Spiralia</taxon>
        <taxon>Lophotrochozoa</taxon>
        <taxon>Platyhelminthes</taxon>
        <taxon>Cestoda</taxon>
        <taxon>Eucestoda</taxon>
        <taxon>Cyclophyllidea</taxon>
        <taxon>Hymenolepididae</taxon>
        <taxon>Hymenolepis</taxon>
    </lineage>
</organism>
<feature type="signal peptide" evidence="2">
    <location>
        <begin position="1"/>
        <end position="24"/>
    </location>
</feature>
<evidence type="ECO:0000313" key="5">
    <source>
        <dbReference type="Proteomes" id="UP000321570"/>
    </source>
</evidence>
<gene>
    <name evidence="4" type="ORF">WMSIL1_LOCUS8806</name>
</gene>
<dbReference type="EMBL" id="CABIJS010000333">
    <property type="protein sequence ID" value="VUZ49584.1"/>
    <property type="molecule type" value="Genomic_DNA"/>
</dbReference>
<dbReference type="AlphaFoldDB" id="A0A564YSQ4"/>
<keyword evidence="1" id="KW-1015">Disulfide bond</keyword>
<dbReference type="PROSITE" id="PS00280">
    <property type="entry name" value="BPTI_KUNITZ_1"/>
    <property type="match status" value="1"/>
</dbReference>
<feature type="chain" id="PRO_5022079262" description="BPTI/Kunitz inhibitor domain-containing protein" evidence="2">
    <location>
        <begin position="25"/>
        <end position="89"/>
    </location>
</feature>
<dbReference type="CDD" id="cd00109">
    <property type="entry name" value="Kunitz-type"/>
    <property type="match status" value="1"/>
</dbReference>
<dbReference type="Gene3D" id="4.10.410.10">
    <property type="entry name" value="Pancreatic trypsin inhibitor Kunitz domain"/>
    <property type="match status" value="1"/>
</dbReference>
<dbReference type="PANTHER" id="PTHR10083:SF373">
    <property type="entry name" value="SERINE PEPTIDASE INHIBITOR, KUNITZ TYPE, 2"/>
    <property type="match status" value="1"/>
</dbReference>
<keyword evidence="5" id="KW-1185">Reference proteome</keyword>
<proteinExistence type="predicted"/>
<dbReference type="InterPro" id="IPR036880">
    <property type="entry name" value="Kunitz_BPTI_sf"/>
</dbReference>
<reference evidence="4 5" key="1">
    <citation type="submission" date="2019-07" db="EMBL/GenBank/DDBJ databases">
        <authorList>
            <person name="Jastrzebski P J."/>
            <person name="Paukszto L."/>
            <person name="Jastrzebski P J."/>
        </authorList>
    </citation>
    <scope>NUCLEOTIDE SEQUENCE [LARGE SCALE GENOMIC DNA]</scope>
    <source>
        <strain evidence="4 5">WMS-il1</strain>
    </source>
</reference>
<dbReference type="GO" id="GO:0004867">
    <property type="term" value="F:serine-type endopeptidase inhibitor activity"/>
    <property type="evidence" value="ECO:0007669"/>
    <property type="project" value="InterPro"/>
</dbReference>
<dbReference type="Pfam" id="PF00014">
    <property type="entry name" value="Kunitz_BPTI"/>
    <property type="match status" value="1"/>
</dbReference>
<sequence length="89" mass="10315">MFCSTLRAVLLVLFVASVLRVGDCWGSMSLINRCFMPIDSGKCRGYFIRFGYDSETDKCIPFVYGGCRGNRNNFFTNEQCMQRCYMKFK</sequence>